<evidence type="ECO:0000259" key="4">
    <source>
        <dbReference type="PROSITE" id="PS50043"/>
    </source>
</evidence>
<organism evidence="5 6">
    <name type="scientific">Streptomyces naganishii JCM 4654</name>
    <dbReference type="NCBI Taxonomy" id="1306179"/>
    <lineage>
        <taxon>Bacteria</taxon>
        <taxon>Bacillati</taxon>
        <taxon>Actinomycetota</taxon>
        <taxon>Actinomycetes</taxon>
        <taxon>Kitasatosporales</taxon>
        <taxon>Streptomycetaceae</taxon>
        <taxon>Streptomyces</taxon>
    </lineage>
</organism>
<dbReference type="InterPro" id="IPR000792">
    <property type="entry name" value="Tscrpt_reg_LuxR_C"/>
</dbReference>
<dbReference type="GO" id="GO:0005737">
    <property type="term" value="C:cytoplasm"/>
    <property type="evidence" value="ECO:0007669"/>
    <property type="project" value="TreeGrafter"/>
</dbReference>
<dbReference type="Gene3D" id="3.40.50.300">
    <property type="entry name" value="P-loop containing nucleotide triphosphate hydrolases"/>
    <property type="match status" value="1"/>
</dbReference>
<dbReference type="PANTHER" id="PTHR16305">
    <property type="entry name" value="TESTICULAR SOLUBLE ADENYLYL CYCLASE"/>
    <property type="match status" value="1"/>
</dbReference>
<dbReference type="InterPro" id="IPR041664">
    <property type="entry name" value="AAA_16"/>
</dbReference>
<dbReference type="Proteomes" id="UP000608955">
    <property type="component" value="Unassembled WGS sequence"/>
</dbReference>
<dbReference type="InterPro" id="IPR016032">
    <property type="entry name" value="Sig_transdc_resp-reg_C-effctor"/>
</dbReference>
<dbReference type="GO" id="GO:0003677">
    <property type="term" value="F:DNA binding"/>
    <property type="evidence" value="ECO:0007669"/>
    <property type="project" value="InterPro"/>
</dbReference>
<reference evidence="5" key="2">
    <citation type="submission" date="2020-09" db="EMBL/GenBank/DDBJ databases">
        <authorList>
            <person name="Sun Q."/>
            <person name="Ohkuma M."/>
        </authorList>
    </citation>
    <scope>NUCLEOTIDE SEQUENCE</scope>
    <source>
        <strain evidence="5">JCM 4654</strain>
    </source>
</reference>
<evidence type="ECO:0000313" key="6">
    <source>
        <dbReference type="Proteomes" id="UP000608955"/>
    </source>
</evidence>
<keyword evidence="2" id="KW-0067">ATP-binding</keyword>
<keyword evidence="1" id="KW-0547">Nucleotide-binding</keyword>
<dbReference type="InterPro" id="IPR036388">
    <property type="entry name" value="WH-like_DNA-bd_sf"/>
</dbReference>
<name>A0A919CW48_9ACTN</name>
<dbReference type="Gene3D" id="1.10.10.10">
    <property type="entry name" value="Winged helix-like DNA-binding domain superfamily/Winged helix DNA-binding domain"/>
    <property type="match status" value="1"/>
</dbReference>
<feature type="region of interest" description="Disordered" evidence="3">
    <location>
        <begin position="468"/>
        <end position="492"/>
    </location>
</feature>
<proteinExistence type="predicted"/>
<dbReference type="GO" id="GO:0005524">
    <property type="term" value="F:ATP binding"/>
    <property type="evidence" value="ECO:0007669"/>
    <property type="project" value="UniProtKB-KW"/>
</dbReference>
<dbReference type="SMART" id="SM00421">
    <property type="entry name" value="HTH_LUXR"/>
    <property type="match status" value="1"/>
</dbReference>
<comment type="caution">
    <text evidence="5">The sequence shown here is derived from an EMBL/GenBank/DDBJ whole genome shotgun (WGS) entry which is preliminary data.</text>
</comment>
<evidence type="ECO:0000313" key="5">
    <source>
        <dbReference type="EMBL" id="GHD91149.1"/>
    </source>
</evidence>
<dbReference type="EMBL" id="BMVF01000009">
    <property type="protein sequence ID" value="GHD91149.1"/>
    <property type="molecule type" value="Genomic_DNA"/>
</dbReference>
<dbReference type="Gene3D" id="1.25.40.10">
    <property type="entry name" value="Tetratricopeptide repeat domain"/>
    <property type="match status" value="2"/>
</dbReference>
<dbReference type="GO" id="GO:0006355">
    <property type="term" value="P:regulation of DNA-templated transcription"/>
    <property type="evidence" value="ECO:0007669"/>
    <property type="project" value="InterPro"/>
</dbReference>
<protein>
    <submittedName>
        <fullName evidence="5">LuxR family transcriptional regulator</fullName>
    </submittedName>
</protein>
<feature type="domain" description="HTH luxR-type" evidence="4">
    <location>
        <begin position="869"/>
        <end position="934"/>
    </location>
</feature>
<dbReference type="Pfam" id="PF00196">
    <property type="entry name" value="GerE"/>
    <property type="match status" value="1"/>
</dbReference>
<dbReference type="InterPro" id="IPR011990">
    <property type="entry name" value="TPR-like_helical_dom_sf"/>
</dbReference>
<dbReference type="InterPro" id="IPR027417">
    <property type="entry name" value="P-loop_NTPase"/>
</dbReference>
<dbReference type="PROSITE" id="PS50043">
    <property type="entry name" value="HTH_LUXR_2"/>
    <property type="match status" value="1"/>
</dbReference>
<dbReference type="SUPFAM" id="SSF48452">
    <property type="entry name" value="TPR-like"/>
    <property type="match status" value="2"/>
</dbReference>
<dbReference type="PROSITE" id="PS00622">
    <property type="entry name" value="HTH_LUXR_1"/>
    <property type="match status" value="1"/>
</dbReference>
<evidence type="ECO:0000256" key="2">
    <source>
        <dbReference type="ARBA" id="ARBA00022840"/>
    </source>
</evidence>
<sequence length="939" mass="101387">MKLVERESHLGTLNELLRSAGNGRGRVALLSGAVASGKTELLEAFTEQAIDEGAILLDATASRAERALPFGILRKICDHASFAPEVRTEALRLMDEAATESGQQHRMRPMPYVAWALLQLAREHTVVIAIDDVHCSDENSLQFLLYLTRRIRQSRILIVLTEATRLRQEQVVFHAELLRQPHCGRVHVGMLSAQGTATVIAGQFVPALAARLAPEFHAISGGNPLLLRALLEDCLAGADRNEPFQRVVPADKYAQAVRDCLHRGEPDMLTVARGVAVLGDAGSTALLAQVLGIQTEEAEQGVQDLMRCAVLDDGFFRDPAARTAVLEVTEPHTLAGLHQRAAALLHRDGASALDVARHLLSGRQDVDDTMVPVLQEAAEYALIDDDIEVALHCLELAHRTCQDREARAAIKARLVSLVWRLNPAAAEAHLPQLTAELAGRLPGRDLAASVSYLGWSGRLDQASDMVHSLSAASGEPSAQDTPGQDMPGQYAPGRNAAALEAARRWLTMISPSLEAVFPESALTRAPAPEGPGGSGDDAHTLAASAISAALTGGLGDSAVADAQRLLQRHRISDTSLQPLVFALLALVYADRTDLALAWCERLLGECATRRAPGWQALLSAVRGDIALRQGDLPGAAHHARAALSLISLQSWGIGIALPLSTLIQAEIGMGRPDEAMALLEQPVPETLFGTLLGLQYLRARGRCHLATGRYHAAVEDFLTCGRLMQEWGVDAPELVPWRIDAAEAWLALGEPERARALAERQPRRGGTAPSRTRGAQLLVLARTMEIKRRLQLLKESVEILETSDDRLQLAAALGELGNGYRSLGEFNRARLLVRKAWHVAKACGAEPLCQLLMPGDADTEAATGREGDLPREAEALTEAESRVAVLAAHGHTNREIATKLYVTVSTVEQHLTRIYRKLNVKRRRDLPSKLSDSSLAGIA</sequence>
<dbReference type="SUPFAM" id="SSF52540">
    <property type="entry name" value="P-loop containing nucleoside triphosphate hydrolases"/>
    <property type="match status" value="1"/>
</dbReference>
<dbReference type="GO" id="GO:0004016">
    <property type="term" value="F:adenylate cyclase activity"/>
    <property type="evidence" value="ECO:0007669"/>
    <property type="project" value="TreeGrafter"/>
</dbReference>
<dbReference type="AlphaFoldDB" id="A0A919CW48"/>
<dbReference type="PRINTS" id="PR00038">
    <property type="entry name" value="HTHLUXR"/>
</dbReference>
<accession>A0A919CW48</accession>
<keyword evidence="6" id="KW-1185">Reference proteome</keyword>
<dbReference type="PANTHER" id="PTHR16305:SF35">
    <property type="entry name" value="TRANSCRIPTIONAL ACTIVATOR DOMAIN"/>
    <property type="match status" value="1"/>
</dbReference>
<evidence type="ECO:0000256" key="1">
    <source>
        <dbReference type="ARBA" id="ARBA00022741"/>
    </source>
</evidence>
<dbReference type="CDD" id="cd06170">
    <property type="entry name" value="LuxR_C_like"/>
    <property type="match status" value="1"/>
</dbReference>
<dbReference type="SUPFAM" id="SSF46894">
    <property type="entry name" value="C-terminal effector domain of the bipartite response regulators"/>
    <property type="match status" value="1"/>
</dbReference>
<dbReference type="Pfam" id="PF13191">
    <property type="entry name" value="AAA_16"/>
    <property type="match status" value="1"/>
</dbReference>
<evidence type="ECO:0000256" key="3">
    <source>
        <dbReference type="SAM" id="MobiDB-lite"/>
    </source>
</evidence>
<gene>
    <name evidence="5" type="ORF">GCM10010508_39010</name>
</gene>
<reference evidence="5" key="1">
    <citation type="journal article" date="2014" name="Int. J. Syst. Evol. Microbiol.">
        <title>Complete genome sequence of Corynebacterium casei LMG S-19264T (=DSM 44701T), isolated from a smear-ripened cheese.</title>
        <authorList>
            <consortium name="US DOE Joint Genome Institute (JGI-PGF)"/>
            <person name="Walter F."/>
            <person name="Albersmeier A."/>
            <person name="Kalinowski J."/>
            <person name="Ruckert C."/>
        </authorList>
    </citation>
    <scope>NUCLEOTIDE SEQUENCE</scope>
    <source>
        <strain evidence="5">JCM 4654</strain>
    </source>
</reference>